<evidence type="ECO:0000313" key="3">
    <source>
        <dbReference type="Proteomes" id="UP001165121"/>
    </source>
</evidence>
<dbReference type="EMBL" id="BSXT01000613">
    <property type="protein sequence ID" value="GMF31046.1"/>
    <property type="molecule type" value="Genomic_DNA"/>
</dbReference>
<dbReference type="InterPro" id="IPR000477">
    <property type="entry name" value="RT_dom"/>
</dbReference>
<dbReference type="SUPFAM" id="SSF56672">
    <property type="entry name" value="DNA/RNA polymerases"/>
    <property type="match status" value="1"/>
</dbReference>
<name>A0A9W6X518_9STRA</name>
<organism evidence="2 3">
    <name type="scientific">Phytophthora fragariaefolia</name>
    <dbReference type="NCBI Taxonomy" id="1490495"/>
    <lineage>
        <taxon>Eukaryota</taxon>
        <taxon>Sar</taxon>
        <taxon>Stramenopiles</taxon>
        <taxon>Oomycota</taxon>
        <taxon>Peronosporomycetes</taxon>
        <taxon>Peronosporales</taxon>
        <taxon>Peronosporaceae</taxon>
        <taxon>Phytophthora</taxon>
    </lineage>
</organism>
<dbReference type="PANTHER" id="PTHR37984">
    <property type="entry name" value="PROTEIN CBG26694"/>
    <property type="match status" value="1"/>
</dbReference>
<comment type="caution">
    <text evidence="2">The sequence shown here is derived from an EMBL/GenBank/DDBJ whole genome shotgun (WGS) entry which is preliminary data.</text>
</comment>
<feature type="domain" description="Reverse transcriptase" evidence="1">
    <location>
        <begin position="1"/>
        <end position="83"/>
    </location>
</feature>
<protein>
    <submittedName>
        <fullName evidence="2">Unnamed protein product</fullName>
    </submittedName>
</protein>
<dbReference type="InterPro" id="IPR043128">
    <property type="entry name" value="Rev_trsase/Diguanyl_cyclase"/>
</dbReference>
<reference evidence="2" key="1">
    <citation type="submission" date="2023-04" db="EMBL/GenBank/DDBJ databases">
        <title>Phytophthora fragariaefolia NBRC 109709.</title>
        <authorList>
            <person name="Ichikawa N."/>
            <person name="Sato H."/>
            <person name="Tonouchi N."/>
        </authorList>
    </citation>
    <scope>NUCLEOTIDE SEQUENCE</scope>
    <source>
        <strain evidence="2">NBRC 109709</strain>
    </source>
</reference>
<proteinExistence type="predicted"/>
<dbReference type="FunFam" id="3.30.70.270:FF:000020">
    <property type="entry name" value="Transposon Tf2-6 polyprotein-like Protein"/>
    <property type="match status" value="1"/>
</dbReference>
<dbReference type="PROSITE" id="PS50878">
    <property type="entry name" value="RT_POL"/>
    <property type="match status" value="1"/>
</dbReference>
<dbReference type="InterPro" id="IPR043502">
    <property type="entry name" value="DNA/RNA_pol_sf"/>
</dbReference>
<accession>A0A9W6X518</accession>
<dbReference type="Gene3D" id="3.30.70.270">
    <property type="match status" value="2"/>
</dbReference>
<dbReference type="PANTHER" id="PTHR37984:SF5">
    <property type="entry name" value="PROTEIN NYNRIN-LIKE"/>
    <property type="match status" value="1"/>
</dbReference>
<dbReference type="Proteomes" id="UP001165121">
    <property type="component" value="Unassembled WGS sequence"/>
</dbReference>
<dbReference type="InterPro" id="IPR050951">
    <property type="entry name" value="Retrovirus_Pol_polyprotein"/>
</dbReference>
<keyword evidence="3" id="KW-1185">Reference proteome</keyword>
<gene>
    <name evidence="2" type="ORF">Pfra01_000700900</name>
</gene>
<evidence type="ECO:0000313" key="2">
    <source>
        <dbReference type="EMBL" id="GMF31046.1"/>
    </source>
</evidence>
<sequence length="170" mass="19363">MPFGLTNAPATFQRLMNRVLRGLTWMSGLVYLDDIIIFTKGGIERHVIELGGMLGRLRAAGLSLKLKECTVATASMEYLGHYLSDRGVPPAKRLVHSVQEFPRPVDATKVKRFVHLAGYYRKFIAAFGTIVEPLTWLLKKDTDWEWSELQEFAFERVKMLLTTLVTLSQF</sequence>
<evidence type="ECO:0000259" key="1">
    <source>
        <dbReference type="PROSITE" id="PS50878"/>
    </source>
</evidence>
<dbReference type="OrthoDB" id="121282at2759"/>
<dbReference type="CDD" id="cd01647">
    <property type="entry name" value="RT_LTR"/>
    <property type="match status" value="1"/>
</dbReference>
<dbReference type="Pfam" id="PF00078">
    <property type="entry name" value="RVT_1"/>
    <property type="match status" value="1"/>
</dbReference>
<dbReference type="AlphaFoldDB" id="A0A9W6X518"/>